<evidence type="ECO:0000256" key="1">
    <source>
        <dbReference type="SAM" id="Phobius"/>
    </source>
</evidence>
<feature type="transmembrane region" description="Helical" evidence="1">
    <location>
        <begin position="97"/>
        <end position="118"/>
    </location>
</feature>
<sequence>MKCFSISVISLLSTAAIVSANTFPFVNRRRRATLTPITQPQPTKTLLELRGGAINTKVLTNVLTANAIAQGFVQMEAPQVAVESYGFKDTSKYTLLLSQQIGAGILSVGVLALCLFTMKMDAIKAIGWSLMVWVYQHISFLLNLSNTKDEIKISPLAIVAWLAFGITCVHASFTDASYASNLLTAQYGLFALSTCIPAICFPKGTAQIYGQDKLTNDQVVWCRGFGFQNLALCTFCLSLLRGTSPHKSLGYSCLPVITHIALGLMSGDVKGDGATAVIVGTLIFHVIAFATLVSQ</sequence>
<keyword evidence="2" id="KW-0732">Signal</keyword>
<evidence type="ECO:0000313" key="4">
    <source>
        <dbReference type="Proteomes" id="UP000001449"/>
    </source>
</evidence>
<proteinExistence type="predicted"/>
<feature type="transmembrane region" description="Helical" evidence="1">
    <location>
        <begin position="125"/>
        <end position="144"/>
    </location>
</feature>
<keyword evidence="1" id="KW-1133">Transmembrane helix</keyword>
<dbReference type="PaxDb" id="35128-Thaps8517"/>
<dbReference type="InParanoid" id="B8C9Q6"/>
<feature type="transmembrane region" description="Helical" evidence="1">
    <location>
        <begin position="273"/>
        <end position="293"/>
    </location>
</feature>
<evidence type="ECO:0000313" key="3">
    <source>
        <dbReference type="EMBL" id="EED89900.1"/>
    </source>
</evidence>
<gene>
    <name evidence="3" type="ORF">THAPSDRAFT_8517</name>
</gene>
<dbReference type="HOGENOM" id="CLU_944888_0_0_1"/>
<evidence type="ECO:0000256" key="2">
    <source>
        <dbReference type="SAM" id="SignalP"/>
    </source>
</evidence>
<dbReference type="GeneID" id="7446891"/>
<keyword evidence="4" id="KW-1185">Reference proteome</keyword>
<protein>
    <submittedName>
        <fullName evidence="3">Uncharacterized protein</fullName>
    </submittedName>
</protein>
<dbReference type="RefSeq" id="XP_002292704.1">
    <property type="nucleotide sequence ID" value="XM_002292668.1"/>
</dbReference>
<dbReference type="Proteomes" id="UP000001449">
    <property type="component" value="Chromosome 10"/>
</dbReference>
<keyword evidence="1" id="KW-0472">Membrane</keyword>
<feature type="chain" id="PRO_5002866393" evidence="2">
    <location>
        <begin position="21"/>
        <end position="295"/>
    </location>
</feature>
<dbReference type="EMBL" id="CM000646">
    <property type="protein sequence ID" value="EED89900.1"/>
    <property type="molecule type" value="Genomic_DNA"/>
</dbReference>
<dbReference type="OMA" id="TCIPAIC"/>
<name>B8C9Q6_THAPS</name>
<dbReference type="AlphaFoldDB" id="B8C9Q6"/>
<accession>B8C9Q6</accession>
<keyword evidence="1" id="KW-0812">Transmembrane</keyword>
<reference evidence="3 4" key="1">
    <citation type="journal article" date="2004" name="Science">
        <title>The genome of the diatom Thalassiosira pseudonana: ecology, evolution, and metabolism.</title>
        <authorList>
            <person name="Armbrust E.V."/>
            <person name="Berges J.A."/>
            <person name="Bowler C."/>
            <person name="Green B.R."/>
            <person name="Martinez D."/>
            <person name="Putnam N.H."/>
            <person name="Zhou S."/>
            <person name="Allen A.E."/>
            <person name="Apt K.E."/>
            <person name="Bechner M."/>
            <person name="Brzezinski M.A."/>
            <person name="Chaal B.K."/>
            <person name="Chiovitti A."/>
            <person name="Davis A.K."/>
            <person name="Demarest M.S."/>
            <person name="Detter J.C."/>
            <person name="Glavina T."/>
            <person name="Goodstein D."/>
            <person name="Hadi M.Z."/>
            <person name="Hellsten U."/>
            <person name="Hildebrand M."/>
            <person name="Jenkins B.D."/>
            <person name="Jurka J."/>
            <person name="Kapitonov V.V."/>
            <person name="Kroger N."/>
            <person name="Lau W.W."/>
            <person name="Lane T.W."/>
            <person name="Larimer F.W."/>
            <person name="Lippmeier J.C."/>
            <person name="Lucas S."/>
            <person name="Medina M."/>
            <person name="Montsant A."/>
            <person name="Obornik M."/>
            <person name="Parker M.S."/>
            <person name="Palenik B."/>
            <person name="Pazour G.J."/>
            <person name="Richardson P.M."/>
            <person name="Rynearson T.A."/>
            <person name="Saito M.A."/>
            <person name="Schwartz D.C."/>
            <person name="Thamatrakoln K."/>
            <person name="Valentin K."/>
            <person name="Vardi A."/>
            <person name="Wilkerson F.P."/>
            <person name="Rokhsar D.S."/>
        </authorList>
    </citation>
    <scope>NUCLEOTIDE SEQUENCE [LARGE SCALE GENOMIC DNA]</scope>
    <source>
        <strain evidence="3 4">CCMP1335</strain>
    </source>
</reference>
<dbReference type="KEGG" id="tps:THAPSDRAFT_8517"/>
<reference evidence="3 4" key="2">
    <citation type="journal article" date="2008" name="Nature">
        <title>The Phaeodactylum genome reveals the evolutionary history of diatom genomes.</title>
        <authorList>
            <person name="Bowler C."/>
            <person name="Allen A.E."/>
            <person name="Badger J.H."/>
            <person name="Grimwood J."/>
            <person name="Jabbari K."/>
            <person name="Kuo A."/>
            <person name="Maheswari U."/>
            <person name="Martens C."/>
            <person name="Maumus F."/>
            <person name="Otillar R.P."/>
            <person name="Rayko E."/>
            <person name="Salamov A."/>
            <person name="Vandepoele K."/>
            <person name="Beszteri B."/>
            <person name="Gruber A."/>
            <person name="Heijde M."/>
            <person name="Katinka M."/>
            <person name="Mock T."/>
            <person name="Valentin K."/>
            <person name="Verret F."/>
            <person name="Berges J.A."/>
            <person name="Brownlee C."/>
            <person name="Cadoret J.P."/>
            <person name="Chiovitti A."/>
            <person name="Choi C.J."/>
            <person name="Coesel S."/>
            <person name="De Martino A."/>
            <person name="Detter J.C."/>
            <person name="Durkin C."/>
            <person name="Falciatore A."/>
            <person name="Fournet J."/>
            <person name="Haruta M."/>
            <person name="Huysman M.J."/>
            <person name="Jenkins B.D."/>
            <person name="Jiroutova K."/>
            <person name="Jorgensen R.E."/>
            <person name="Joubert Y."/>
            <person name="Kaplan A."/>
            <person name="Kroger N."/>
            <person name="Kroth P.G."/>
            <person name="La Roche J."/>
            <person name="Lindquist E."/>
            <person name="Lommer M."/>
            <person name="Martin-Jezequel V."/>
            <person name="Lopez P.J."/>
            <person name="Lucas S."/>
            <person name="Mangogna M."/>
            <person name="McGinnis K."/>
            <person name="Medlin L.K."/>
            <person name="Montsant A."/>
            <person name="Oudot-Le Secq M.P."/>
            <person name="Napoli C."/>
            <person name="Obornik M."/>
            <person name="Parker M.S."/>
            <person name="Petit J.L."/>
            <person name="Porcel B.M."/>
            <person name="Poulsen N."/>
            <person name="Robison M."/>
            <person name="Rychlewski L."/>
            <person name="Rynearson T.A."/>
            <person name="Schmutz J."/>
            <person name="Shapiro H."/>
            <person name="Siaut M."/>
            <person name="Stanley M."/>
            <person name="Sussman M.R."/>
            <person name="Taylor A.R."/>
            <person name="Vardi A."/>
            <person name="von Dassow P."/>
            <person name="Vyverman W."/>
            <person name="Willis A."/>
            <person name="Wyrwicz L.S."/>
            <person name="Rokhsar D.S."/>
            <person name="Weissenbach J."/>
            <person name="Armbrust E.V."/>
            <person name="Green B.R."/>
            <person name="Van de Peer Y."/>
            <person name="Grigoriev I.V."/>
        </authorList>
    </citation>
    <scope>NUCLEOTIDE SEQUENCE [LARGE SCALE GENOMIC DNA]</scope>
    <source>
        <strain evidence="3 4">CCMP1335</strain>
    </source>
</reference>
<feature type="signal peptide" evidence="2">
    <location>
        <begin position="1"/>
        <end position="20"/>
    </location>
</feature>
<feature type="transmembrane region" description="Helical" evidence="1">
    <location>
        <begin position="156"/>
        <end position="173"/>
    </location>
</feature>
<organism evidence="3 4">
    <name type="scientific">Thalassiosira pseudonana</name>
    <name type="common">Marine diatom</name>
    <name type="synonym">Cyclotella nana</name>
    <dbReference type="NCBI Taxonomy" id="35128"/>
    <lineage>
        <taxon>Eukaryota</taxon>
        <taxon>Sar</taxon>
        <taxon>Stramenopiles</taxon>
        <taxon>Ochrophyta</taxon>
        <taxon>Bacillariophyta</taxon>
        <taxon>Coscinodiscophyceae</taxon>
        <taxon>Thalassiosirophycidae</taxon>
        <taxon>Thalassiosirales</taxon>
        <taxon>Thalassiosiraceae</taxon>
        <taxon>Thalassiosira</taxon>
    </lineage>
</organism>